<gene>
    <name evidence="3" type="ORF">US31_C0005G0010</name>
</gene>
<evidence type="ECO:0000313" key="4">
    <source>
        <dbReference type="Proteomes" id="UP000034508"/>
    </source>
</evidence>
<comment type="caution">
    <text evidence="3">The sequence shown here is derived from an EMBL/GenBank/DDBJ whole genome shotgun (WGS) entry which is preliminary data.</text>
</comment>
<organism evidence="3 4">
    <name type="scientific">Berkelbacteria bacterium GW2011_GWA1_36_9</name>
    <dbReference type="NCBI Taxonomy" id="1618331"/>
    <lineage>
        <taxon>Bacteria</taxon>
        <taxon>Candidatus Berkelbacteria</taxon>
    </lineage>
</organism>
<dbReference type="AlphaFoldDB" id="A0A0G0FWX5"/>
<dbReference type="InterPro" id="IPR001296">
    <property type="entry name" value="Glyco_trans_1"/>
</dbReference>
<reference evidence="3 4" key="1">
    <citation type="journal article" date="2015" name="Nature">
        <title>rRNA introns, odd ribosomes, and small enigmatic genomes across a large radiation of phyla.</title>
        <authorList>
            <person name="Brown C.T."/>
            <person name="Hug L.A."/>
            <person name="Thomas B.C."/>
            <person name="Sharon I."/>
            <person name="Castelle C.J."/>
            <person name="Singh A."/>
            <person name="Wilkins M.J."/>
            <person name="Williams K.H."/>
            <person name="Banfield J.F."/>
        </authorList>
    </citation>
    <scope>NUCLEOTIDE SEQUENCE [LARGE SCALE GENOMIC DNA]</scope>
</reference>
<dbReference type="Gene3D" id="3.40.50.2000">
    <property type="entry name" value="Glycogen Phosphorylase B"/>
    <property type="match status" value="2"/>
</dbReference>
<dbReference type="Proteomes" id="UP000034508">
    <property type="component" value="Unassembled WGS sequence"/>
</dbReference>
<dbReference type="CDD" id="cd03801">
    <property type="entry name" value="GT4_PimA-like"/>
    <property type="match status" value="1"/>
</dbReference>
<dbReference type="PANTHER" id="PTHR46401">
    <property type="entry name" value="GLYCOSYLTRANSFERASE WBBK-RELATED"/>
    <property type="match status" value="1"/>
</dbReference>
<protein>
    <recommendedName>
        <fullName evidence="2">Glycosyl transferase family 1 domain-containing protein</fullName>
    </recommendedName>
</protein>
<accession>A0A0G0FWX5</accession>
<sequence length="361" mass="41217">MKKVLFVYRTPRKKIYQDWKKDKGPDSLLFGANHLKKMGYYVDFYDYAYSPLNLFHPLFYPLEHSIINITGMGFKLDQALALLPKFNKYDVIIETGDSAGLPILFLKYLKLIKKPVVFMTAGLAGALKGKTKSWVGSFYKKILPMADVFTSYSQVEIDFFEKEMGIKKGKITYMPLATDYEYFSQKSQPKVKKEIICAVGEQWRDYRTFFEAVKDLPIQAEIVCHPGNIKGLEVPSNVKIHLNVSVQEVLKIYQRSIISVVPCFERFRSSGQMVVLESAAAGLPIVASKILGITSAFTFQDKKHILFSRPHDPVNLRKKIMYAVNNKKLVKTLGQNASKKVKSLYTTKLMAKRLSKFIDSL</sequence>
<keyword evidence="1" id="KW-0808">Transferase</keyword>
<dbReference type="EMBL" id="LBSM01000005">
    <property type="protein sequence ID" value="KKQ18360.1"/>
    <property type="molecule type" value="Genomic_DNA"/>
</dbReference>
<proteinExistence type="predicted"/>
<dbReference type="GO" id="GO:0016757">
    <property type="term" value="F:glycosyltransferase activity"/>
    <property type="evidence" value="ECO:0007669"/>
    <property type="project" value="InterPro"/>
</dbReference>
<evidence type="ECO:0000256" key="1">
    <source>
        <dbReference type="ARBA" id="ARBA00022679"/>
    </source>
</evidence>
<dbReference type="PANTHER" id="PTHR46401:SF2">
    <property type="entry name" value="GLYCOSYLTRANSFERASE WBBK-RELATED"/>
    <property type="match status" value="1"/>
</dbReference>
<name>A0A0G0FWX5_9BACT</name>
<feature type="domain" description="Glycosyl transferase family 1" evidence="2">
    <location>
        <begin position="229"/>
        <end position="339"/>
    </location>
</feature>
<dbReference type="GO" id="GO:0009103">
    <property type="term" value="P:lipopolysaccharide biosynthetic process"/>
    <property type="evidence" value="ECO:0007669"/>
    <property type="project" value="TreeGrafter"/>
</dbReference>
<evidence type="ECO:0000313" key="3">
    <source>
        <dbReference type="EMBL" id="KKQ18360.1"/>
    </source>
</evidence>
<dbReference type="Pfam" id="PF00534">
    <property type="entry name" value="Glycos_transf_1"/>
    <property type="match status" value="1"/>
</dbReference>
<evidence type="ECO:0000259" key="2">
    <source>
        <dbReference type="Pfam" id="PF00534"/>
    </source>
</evidence>
<dbReference type="SUPFAM" id="SSF53756">
    <property type="entry name" value="UDP-Glycosyltransferase/glycogen phosphorylase"/>
    <property type="match status" value="1"/>
</dbReference>